<evidence type="ECO:0000256" key="3">
    <source>
        <dbReference type="ARBA" id="ARBA00022692"/>
    </source>
</evidence>
<feature type="transmembrane region" description="Helical" evidence="10">
    <location>
        <begin position="62"/>
        <end position="79"/>
    </location>
</feature>
<dbReference type="PANTHER" id="PTHR43427">
    <property type="entry name" value="CHLORIDE CHANNEL PROTEIN CLC-E"/>
    <property type="match status" value="1"/>
</dbReference>
<keyword evidence="5" id="KW-0406">Ion transport</keyword>
<feature type="transmembrane region" description="Helical" evidence="10">
    <location>
        <begin position="298"/>
        <end position="322"/>
    </location>
</feature>
<sequence length="416" mass="45590">MTYNLNLKTLFSLFLIGMIGGCVGIGLTLLIHFLQHLAFNAPLDAIIPFRVMVEEASPLRRVLALLACGLIGGVGWFYIHRYGQPLVDIKTAVQNKDKNLPFLTTFFHSLLQIITVAMGSPLGREVAPREMTAAFANQWINFIQFSDEERKLLLACASGAGLAAVYNVPLAAMIFILETLLLSWNLSSIIAVFICCSTAVFTMRLGLGDLVQYPIDYSKFNNDFIIWAIIAGPIIGIMVWLFDKTTQSLPKLPKSKPIMILISIFCFGMIGALSIQYPEILGNGKAANQLTFTSEINLHYAVGLFISKWGAVLLAMVAGAYGGRITPSMMLGGALGFITAYCWNMVFPVIPLSSAAIIAAAVFLGIAQKMPLTSAIFMLELSRFSPAYFYPICLCFATAMPTYYAIQQYMMKPSSP</sequence>
<keyword evidence="9" id="KW-0407">Ion channel</keyword>
<feature type="transmembrane region" description="Helical" evidence="10">
    <location>
        <begin position="184"/>
        <end position="204"/>
    </location>
</feature>
<feature type="transmembrane region" description="Helical" evidence="10">
    <location>
        <begin position="152"/>
        <end position="177"/>
    </location>
</feature>
<keyword evidence="8" id="KW-0868">Chloride</keyword>
<protein>
    <submittedName>
        <fullName evidence="11">Chloride channel protein</fullName>
    </submittedName>
</protein>
<dbReference type="PANTHER" id="PTHR43427:SF6">
    <property type="entry name" value="CHLORIDE CHANNEL PROTEIN CLC-E"/>
    <property type="match status" value="1"/>
</dbReference>
<evidence type="ECO:0000256" key="10">
    <source>
        <dbReference type="SAM" id="Phobius"/>
    </source>
</evidence>
<keyword evidence="7" id="KW-0869">Chloride channel</keyword>
<dbReference type="Gene3D" id="1.10.3080.10">
    <property type="entry name" value="Clc chloride channel"/>
    <property type="match status" value="1"/>
</dbReference>
<evidence type="ECO:0000256" key="2">
    <source>
        <dbReference type="ARBA" id="ARBA00022448"/>
    </source>
</evidence>
<keyword evidence="6 10" id="KW-0472">Membrane</keyword>
<comment type="subcellular location">
    <subcellularLocation>
        <location evidence="1">Membrane</location>
        <topology evidence="1">Multi-pass membrane protein</topology>
    </subcellularLocation>
</comment>
<keyword evidence="2" id="KW-0813">Transport</keyword>
<dbReference type="RefSeq" id="WP_281461475.1">
    <property type="nucleotide sequence ID" value="NZ_JASBAN010000001.1"/>
</dbReference>
<accession>A0ABT6Q4G4</accession>
<gene>
    <name evidence="11" type="ORF">QJV33_00520</name>
</gene>
<dbReference type="CDD" id="cd01033">
    <property type="entry name" value="ClC_like"/>
    <property type="match status" value="1"/>
</dbReference>
<feature type="transmembrane region" description="Helical" evidence="10">
    <location>
        <begin position="224"/>
        <end position="242"/>
    </location>
</feature>
<feature type="transmembrane region" description="Helical" evidence="10">
    <location>
        <begin position="258"/>
        <end position="278"/>
    </location>
</feature>
<feature type="transmembrane region" description="Helical" evidence="10">
    <location>
        <begin position="12"/>
        <end position="34"/>
    </location>
</feature>
<feature type="transmembrane region" description="Helical" evidence="10">
    <location>
        <begin position="387"/>
        <end position="406"/>
    </location>
</feature>
<evidence type="ECO:0000256" key="8">
    <source>
        <dbReference type="ARBA" id="ARBA00023214"/>
    </source>
</evidence>
<dbReference type="InterPro" id="IPR014743">
    <property type="entry name" value="Cl-channel_core"/>
</dbReference>
<evidence type="ECO:0000256" key="9">
    <source>
        <dbReference type="ARBA" id="ARBA00023303"/>
    </source>
</evidence>
<dbReference type="SUPFAM" id="SSF81340">
    <property type="entry name" value="Clc chloride channel"/>
    <property type="match status" value="1"/>
</dbReference>
<feature type="transmembrane region" description="Helical" evidence="10">
    <location>
        <begin position="334"/>
        <end position="367"/>
    </location>
</feature>
<dbReference type="Pfam" id="PF00654">
    <property type="entry name" value="Voltage_CLC"/>
    <property type="match status" value="1"/>
</dbReference>
<dbReference type="InterPro" id="IPR050368">
    <property type="entry name" value="ClC-type_chloride_channel"/>
</dbReference>
<keyword evidence="12" id="KW-1185">Reference proteome</keyword>
<evidence type="ECO:0000256" key="6">
    <source>
        <dbReference type="ARBA" id="ARBA00023136"/>
    </source>
</evidence>
<evidence type="ECO:0000313" key="11">
    <source>
        <dbReference type="EMBL" id="MDI2111786.1"/>
    </source>
</evidence>
<evidence type="ECO:0000256" key="1">
    <source>
        <dbReference type="ARBA" id="ARBA00004141"/>
    </source>
</evidence>
<evidence type="ECO:0000256" key="4">
    <source>
        <dbReference type="ARBA" id="ARBA00022989"/>
    </source>
</evidence>
<keyword evidence="4 10" id="KW-1133">Transmembrane helix</keyword>
<feature type="transmembrane region" description="Helical" evidence="10">
    <location>
        <begin position="100"/>
        <end position="122"/>
    </location>
</feature>
<comment type="caution">
    <text evidence="11">The sequence shown here is derived from an EMBL/GenBank/DDBJ whole genome shotgun (WGS) entry which is preliminary data.</text>
</comment>
<organism evidence="11 12">
    <name type="scientific">Commensalibacter nepenthis</name>
    <dbReference type="NCBI Taxonomy" id="3043872"/>
    <lineage>
        <taxon>Bacteria</taxon>
        <taxon>Pseudomonadati</taxon>
        <taxon>Pseudomonadota</taxon>
        <taxon>Alphaproteobacteria</taxon>
        <taxon>Acetobacterales</taxon>
        <taxon>Acetobacteraceae</taxon>
    </lineage>
</organism>
<evidence type="ECO:0000256" key="7">
    <source>
        <dbReference type="ARBA" id="ARBA00023173"/>
    </source>
</evidence>
<proteinExistence type="predicted"/>
<reference evidence="11" key="1">
    <citation type="submission" date="2023-05" db="EMBL/GenBank/DDBJ databases">
        <title>Whole genome sequence of Commensalibacter sp.</title>
        <authorList>
            <person name="Charoenyingcharoen P."/>
            <person name="Yukphan P."/>
        </authorList>
    </citation>
    <scope>NUCLEOTIDE SEQUENCE</scope>
    <source>
        <strain evidence="11">TBRC 10068</strain>
    </source>
</reference>
<keyword evidence="3 10" id="KW-0812">Transmembrane</keyword>
<dbReference type="EMBL" id="JASBAN010000001">
    <property type="protein sequence ID" value="MDI2111786.1"/>
    <property type="molecule type" value="Genomic_DNA"/>
</dbReference>
<name>A0ABT6Q4G4_9PROT</name>
<evidence type="ECO:0000256" key="5">
    <source>
        <dbReference type="ARBA" id="ARBA00023065"/>
    </source>
</evidence>
<evidence type="ECO:0000313" key="12">
    <source>
        <dbReference type="Proteomes" id="UP001431775"/>
    </source>
</evidence>
<dbReference type="InterPro" id="IPR001807">
    <property type="entry name" value="ClC"/>
</dbReference>
<dbReference type="Proteomes" id="UP001431775">
    <property type="component" value="Unassembled WGS sequence"/>
</dbReference>